<dbReference type="AlphaFoldDB" id="A0A7H9CFW9"/>
<dbReference type="Pfam" id="PF00475">
    <property type="entry name" value="IGPD"/>
    <property type="match status" value="1"/>
</dbReference>
<dbReference type="Proteomes" id="UP000509414">
    <property type="component" value="Chromosome"/>
</dbReference>
<dbReference type="GO" id="GO:0000105">
    <property type="term" value="P:L-histidine biosynthetic process"/>
    <property type="evidence" value="ECO:0007669"/>
    <property type="project" value="UniProtKB-UniRule"/>
</dbReference>
<dbReference type="InterPro" id="IPR000807">
    <property type="entry name" value="ImidazoleglycerolP_deHydtase"/>
</dbReference>
<evidence type="ECO:0000256" key="4">
    <source>
        <dbReference type="ARBA" id="ARBA00023102"/>
    </source>
</evidence>
<evidence type="ECO:0000256" key="5">
    <source>
        <dbReference type="ARBA" id="ARBA00023239"/>
    </source>
</evidence>
<dbReference type="PANTHER" id="PTHR23133">
    <property type="entry name" value="IMIDAZOLEGLYCEROL-PHOSPHATE DEHYDRATASE HIS7"/>
    <property type="match status" value="1"/>
</dbReference>
<evidence type="ECO:0000256" key="6">
    <source>
        <dbReference type="HAMAP-Rule" id="MF_00076"/>
    </source>
</evidence>
<name>A0A7H9CFW9_9BACT</name>
<evidence type="ECO:0000313" key="9">
    <source>
        <dbReference type="Proteomes" id="UP000509414"/>
    </source>
</evidence>
<comment type="catalytic activity">
    <reaction evidence="6 7">
        <text>D-erythro-1-(imidazol-4-yl)glycerol 3-phosphate = 3-(imidazol-4-yl)-2-oxopropyl phosphate + H2O</text>
        <dbReference type="Rhea" id="RHEA:11040"/>
        <dbReference type="ChEBI" id="CHEBI:15377"/>
        <dbReference type="ChEBI" id="CHEBI:57766"/>
        <dbReference type="ChEBI" id="CHEBI:58278"/>
        <dbReference type="EC" id="4.2.1.19"/>
    </reaction>
</comment>
<dbReference type="InterPro" id="IPR020568">
    <property type="entry name" value="Ribosomal_Su5_D2-typ_SF"/>
</dbReference>
<comment type="subcellular location">
    <subcellularLocation>
        <location evidence="6 7">Cytoplasm</location>
    </subcellularLocation>
</comment>
<dbReference type="Gene3D" id="3.30.230.40">
    <property type="entry name" value="Imidazole glycerol phosphate dehydratase, domain 1"/>
    <property type="match status" value="2"/>
</dbReference>
<reference evidence="8 9" key="1">
    <citation type="submission" date="2020-02" db="EMBL/GenBank/DDBJ databases">
        <title>Complete genome sequence of the novel Campylobacter species Candidatus Campylobacter infans.</title>
        <authorList>
            <person name="Duim B."/>
            <person name="Zomer A."/>
            <person name="van der Graaf L."/>
            <person name="Wagenaar J."/>
        </authorList>
    </citation>
    <scope>NUCLEOTIDE SEQUENCE [LARGE SCALE GENOMIC DNA]</scope>
    <source>
        <strain evidence="8 9">19S00001</strain>
    </source>
</reference>
<evidence type="ECO:0000313" key="8">
    <source>
        <dbReference type="EMBL" id="QLI05077.1"/>
    </source>
</evidence>
<gene>
    <name evidence="6 8" type="primary">hisB</name>
    <name evidence="8" type="ORF">CINF_0554</name>
</gene>
<accession>A0A7H9CFW9</accession>
<dbReference type="FunFam" id="3.30.230.40:FF:000003">
    <property type="entry name" value="Imidazoleglycerol-phosphate dehydratase HisB"/>
    <property type="match status" value="1"/>
</dbReference>
<dbReference type="NCBIfam" id="NF002114">
    <property type="entry name" value="PRK00951.2-4"/>
    <property type="match status" value="1"/>
</dbReference>
<dbReference type="SUPFAM" id="SSF54211">
    <property type="entry name" value="Ribosomal protein S5 domain 2-like"/>
    <property type="match status" value="2"/>
</dbReference>
<keyword evidence="4 6" id="KW-0368">Histidine biosynthesis</keyword>
<dbReference type="GO" id="GO:0005737">
    <property type="term" value="C:cytoplasm"/>
    <property type="evidence" value="ECO:0007669"/>
    <property type="project" value="UniProtKB-SubCell"/>
</dbReference>
<keyword evidence="6" id="KW-0963">Cytoplasm</keyword>
<sequence length="190" mass="20982">MITLTRSTNETDIKLSLNINGKGECDINTGIGFFDHMLHALCKHAYFDITLTCKGDLEVDGHHSVEDCAIVLGMALNQAIYPLKNAERFGDGIAVMDEAAVQCALDLSNRAFLVFDVPMKDKIGNFDSELVEEFMRAFCFNAKISLHIRKISGTNAHHIAEACFKALAIALRRALRQNERALIPSTKGVL</sequence>
<keyword evidence="3 6" id="KW-0028">Amino-acid biosynthesis</keyword>
<evidence type="ECO:0000256" key="1">
    <source>
        <dbReference type="ARBA" id="ARBA00005047"/>
    </source>
</evidence>
<evidence type="ECO:0000256" key="7">
    <source>
        <dbReference type="RuleBase" id="RU000599"/>
    </source>
</evidence>
<dbReference type="InterPro" id="IPR038494">
    <property type="entry name" value="IGPD_sf"/>
</dbReference>
<dbReference type="HAMAP" id="MF_00076">
    <property type="entry name" value="HisB"/>
    <property type="match status" value="1"/>
</dbReference>
<dbReference type="GO" id="GO:0004424">
    <property type="term" value="F:imidazoleglycerol-phosphate dehydratase activity"/>
    <property type="evidence" value="ECO:0007669"/>
    <property type="project" value="UniProtKB-UniRule"/>
</dbReference>
<dbReference type="FunFam" id="3.30.230.40:FF:000001">
    <property type="entry name" value="Imidazoleglycerol-phosphate dehydratase HisB"/>
    <property type="match status" value="1"/>
</dbReference>
<comment type="similarity">
    <text evidence="6 7">Belongs to the imidazoleglycerol-phosphate dehydratase family.</text>
</comment>
<evidence type="ECO:0000256" key="3">
    <source>
        <dbReference type="ARBA" id="ARBA00022605"/>
    </source>
</evidence>
<dbReference type="InterPro" id="IPR020565">
    <property type="entry name" value="ImidazoleglycerP_deHydtase_CS"/>
</dbReference>
<dbReference type="EC" id="4.2.1.19" evidence="6 7"/>
<dbReference type="CDD" id="cd07914">
    <property type="entry name" value="IGPD"/>
    <property type="match status" value="1"/>
</dbReference>
<dbReference type="PROSITE" id="PS00955">
    <property type="entry name" value="IGP_DEHYDRATASE_2"/>
    <property type="match status" value="1"/>
</dbReference>
<keyword evidence="5 6" id="KW-0456">Lyase</keyword>
<organism evidence="8 9">
    <name type="scientific">Candidatus Campylobacter infans</name>
    <dbReference type="NCBI Taxonomy" id="2561898"/>
    <lineage>
        <taxon>Bacteria</taxon>
        <taxon>Pseudomonadati</taxon>
        <taxon>Campylobacterota</taxon>
        <taxon>Epsilonproteobacteria</taxon>
        <taxon>Campylobacterales</taxon>
        <taxon>Campylobacteraceae</taxon>
        <taxon>Campylobacter</taxon>
    </lineage>
</organism>
<dbReference type="RefSeq" id="WP_179975661.1">
    <property type="nucleotide sequence ID" value="NZ_CP049075.1"/>
</dbReference>
<proteinExistence type="inferred from homology"/>
<dbReference type="EMBL" id="CP049075">
    <property type="protein sequence ID" value="QLI05077.1"/>
    <property type="molecule type" value="Genomic_DNA"/>
</dbReference>
<keyword evidence="9" id="KW-1185">Reference proteome</keyword>
<evidence type="ECO:0000256" key="2">
    <source>
        <dbReference type="ARBA" id="ARBA00016664"/>
    </source>
</evidence>
<dbReference type="UniPathway" id="UPA00031">
    <property type="reaction ID" value="UER00011"/>
</dbReference>
<comment type="pathway">
    <text evidence="1 6 7">Amino-acid biosynthesis; L-histidine biosynthesis; L-histidine from 5-phospho-alpha-D-ribose 1-diphosphate: step 6/9.</text>
</comment>
<dbReference type="KEGG" id="cinf:CINF_0554"/>
<dbReference type="PANTHER" id="PTHR23133:SF2">
    <property type="entry name" value="IMIDAZOLEGLYCEROL-PHOSPHATE DEHYDRATASE"/>
    <property type="match status" value="1"/>
</dbReference>
<dbReference type="PROSITE" id="PS00954">
    <property type="entry name" value="IGP_DEHYDRATASE_1"/>
    <property type="match status" value="1"/>
</dbReference>
<protein>
    <recommendedName>
        <fullName evidence="2 6">Imidazoleglycerol-phosphate dehydratase</fullName>
        <shortName evidence="6">IGPD</shortName>
        <ecNumber evidence="6 7">4.2.1.19</ecNumber>
    </recommendedName>
</protein>
<dbReference type="NCBIfam" id="NF002111">
    <property type="entry name" value="PRK00951.2-1"/>
    <property type="match status" value="1"/>
</dbReference>